<evidence type="ECO:0000259" key="2">
    <source>
        <dbReference type="PROSITE" id="PS51819"/>
    </source>
</evidence>
<dbReference type="InterPro" id="IPR029068">
    <property type="entry name" value="Glyas_Bleomycin-R_OHBP_Dase"/>
</dbReference>
<dbReference type="InterPro" id="IPR004360">
    <property type="entry name" value="Glyas_Fos-R_dOase_dom"/>
</dbReference>
<keyword evidence="4" id="KW-1185">Reference proteome</keyword>
<dbReference type="CDD" id="cd06587">
    <property type="entry name" value="VOC"/>
    <property type="match status" value="1"/>
</dbReference>
<dbReference type="RefSeq" id="WP_205157726.1">
    <property type="nucleotide sequence ID" value="NZ_JAFEUM010000002.1"/>
</dbReference>
<dbReference type="PROSITE" id="PS00934">
    <property type="entry name" value="GLYOXALASE_I_1"/>
    <property type="match status" value="1"/>
</dbReference>
<dbReference type="InterPro" id="IPR050383">
    <property type="entry name" value="GlyoxalaseI/FosfomycinResist"/>
</dbReference>
<evidence type="ECO:0000256" key="1">
    <source>
        <dbReference type="ARBA" id="ARBA00022723"/>
    </source>
</evidence>
<organism evidence="3 4">
    <name type="scientific">Vibrio ulleungensis</name>
    <dbReference type="NCBI Taxonomy" id="2807619"/>
    <lineage>
        <taxon>Bacteria</taxon>
        <taxon>Pseudomonadati</taxon>
        <taxon>Pseudomonadota</taxon>
        <taxon>Gammaproteobacteria</taxon>
        <taxon>Vibrionales</taxon>
        <taxon>Vibrionaceae</taxon>
        <taxon>Vibrio</taxon>
    </lineage>
</organism>
<name>A0ABS2HI31_9VIBR</name>
<dbReference type="InterPro" id="IPR037523">
    <property type="entry name" value="VOC_core"/>
</dbReference>
<dbReference type="Pfam" id="PF00903">
    <property type="entry name" value="Glyoxalase"/>
    <property type="match status" value="1"/>
</dbReference>
<dbReference type="Proteomes" id="UP000809621">
    <property type="component" value="Unassembled WGS sequence"/>
</dbReference>
<evidence type="ECO:0000313" key="3">
    <source>
        <dbReference type="EMBL" id="MBM7036127.1"/>
    </source>
</evidence>
<dbReference type="Gene3D" id="3.10.180.10">
    <property type="entry name" value="2,3-Dihydroxybiphenyl 1,2-Dioxygenase, domain 1"/>
    <property type="match status" value="1"/>
</dbReference>
<dbReference type="SUPFAM" id="SSF54593">
    <property type="entry name" value="Glyoxalase/Bleomycin resistance protein/Dihydroxybiphenyl dioxygenase"/>
    <property type="match status" value="1"/>
</dbReference>
<accession>A0ABS2HI31</accession>
<dbReference type="EMBL" id="JAFEUM010000002">
    <property type="protein sequence ID" value="MBM7036127.1"/>
    <property type="molecule type" value="Genomic_DNA"/>
</dbReference>
<sequence length="137" mass="15229">MQNITRVNHIGLRVDNFERSRDFYSQLGFKYITGPGGPEPVAIIEHPAGININLILNANQEESHNVLMDVDIKHTGYTHVALEVDNASLMLEQLDSLNIPLSGGPMKHPTGTSFFIRDPDGNVIEFIEYVGLDAFSH</sequence>
<dbReference type="InterPro" id="IPR018146">
    <property type="entry name" value="Glyoxalase_1_CS"/>
</dbReference>
<proteinExistence type="predicted"/>
<reference evidence="3 4" key="1">
    <citation type="submission" date="2021-02" db="EMBL/GenBank/DDBJ databases">
        <authorList>
            <person name="Park J.-S."/>
        </authorList>
    </citation>
    <scope>NUCLEOTIDE SEQUENCE [LARGE SCALE GENOMIC DNA]</scope>
    <source>
        <strain evidence="3 4">188UL20-2</strain>
    </source>
</reference>
<feature type="domain" description="VOC" evidence="2">
    <location>
        <begin position="6"/>
        <end position="129"/>
    </location>
</feature>
<evidence type="ECO:0000313" key="4">
    <source>
        <dbReference type="Proteomes" id="UP000809621"/>
    </source>
</evidence>
<protein>
    <submittedName>
        <fullName evidence="3">VOC family protein</fullName>
    </submittedName>
</protein>
<dbReference type="PANTHER" id="PTHR21366:SF31">
    <property type="entry name" value="METALLOTHIOL TRANSFERASE FOSB"/>
    <property type="match status" value="1"/>
</dbReference>
<gene>
    <name evidence="3" type="ORF">JQC93_06850</name>
</gene>
<keyword evidence="1" id="KW-0479">Metal-binding</keyword>
<comment type="caution">
    <text evidence="3">The sequence shown here is derived from an EMBL/GenBank/DDBJ whole genome shotgun (WGS) entry which is preliminary data.</text>
</comment>
<dbReference type="PROSITE" id="PS51819">
    <property type="entry name" value="VOC"/>
    <property type="match status" value="1"/>
</dbReference>
<dbReference type="PANTHER" id="PTHR21366">
    <property type="entry name" value="GLYOXALASE FAMILY PROTEIN"/>
    <property type="match status" value="1"/>
</dbReference>